<sequence length="111" mass="12086">MMLSVRTLARRSMAARVAGVSRFSSLDNGTEAENAMHAALAERLAAVHVKVTDVSGGCGSMFDIEVASPQFVGQTRVKQHRMVNEILKEEIKGMHGLTIRTMTPEQFASKP</sequence>
<protein>
    <recommendedName>
        <fullName evidence="5">BolA-like protein</fullName>
    </recommendedName>
</protein>
<dbReference type="Proteomes" id="UP000019132">
    <property type="component" value="Unassembled WGS sequence"/>
</dbReference>
<evidence type="ECO:0000256" key="2">
    <source>
        <dbReference type="RuleBase" id="RU003860"/>
    </source>
</evidence>
<evidence type="ECO:0000256" key="1">
    <source>
        <dbReference type="ARBA" id="ARBA00005578"/>
    </source>
</evidence>
<dbReference type="InterPro" id="IPR036065">
    <property type="entry name" value="BolA-like_sf"/>
</dbReference>
<dbReference type="VEuPathDB" id="FungiDB:PYU1_G009727"/>
<accession>K3WXP7</accession>
<dbReference type="SUPFAM" id="SSF82657">
    <property type="entry name" value="BolA-like"/>
    <property type="match status" value="1"/>
</dbReference>
<dbReference type="STRING" id="431595.K3WXP7"/>
<dbReference type="AlphaFoldDB" id="K3WXP7"/>
<comment type="similarity">
    <text evidence="1 2">Belongs to the BolA/IbaG family.</text>
</comment>
<evidence type="ECO:0000313" key="3">
    <source>
        <dbReference type="EnsemblProtists" id="PYU1_T009745"/>
    </source>
</evidence>
<dbReference type="OMA" id="RVWNGPN"/>
<dbReference type="Gene3D" id="3.10.20.90">
    <property type="entry name" value="Phosphatidylinositol 3-kinase Catalytic Subunit, Chain A, domain 1"/>
    <property type="match status" value="1"/>
</dbReference>
<reference evidence="3" key="3">
    <citation type="submission" date="2015-02" db="UniProtKB">
        <authorList>
            <consortium name="EnsemblProtists"/>
        </authorList>
    </citation>
    <scope>IDENTIFICATION</scope>
    <source>
        <strain evidence="3">DAOM BR144</strain>
    </source>
</reference>
<dbReference type="EnsemblProtists" id="PYU1_T009745">
    <property type="protein sequence ID" value="PYU1_T009745"/>
    <property type="gene ID" value="PYU1_G009727"/>
</dbReference>
<dbReference type="EMBL" id="GL376615">
    <property type="status" value="NOT_ANNOTATED_CDS"/>
    <property type="molecule type" value="Genomic_DNA"/>
</dbReference>
<evidence type="ECO:0008006" key="5">
    <source>
        <dbReference type="Google" id="ProtNLM"/>
    </source>
</evidence>
<name>K3WXP7_GLOUD</name>
<dbReference type="InterPro" id="IPR052275">
    <property type="entry name" value="Mt_Fe-S_assembly_factor"/>
</dbReference>
<reference evidence="4" key="2">
    <citation type="submission" date="2010-04" db="EMBL/GenBank/DDBJ databases">
        <authorList>
            <person name="Buell R."/>
            <person name="Hamilton J."/>
            <person name="Hostetler J."/>
        </authorList>
    </citation>
    <scope>NUCLEOTIDE SEQUENCE [LARGE SCALE GENOMIC DNA]</scope>
    <source>
        <strain evidence="4">DAOM:BR144</strain>
    </source>
</reference>
<reference evidence="4" key="1">
    <citation type="journal article" date="2010" name="Genome Biol.">
        <title>Genome sequence of the necrotrophic plant pathogen Pythium ultimum reveals original pathogenicity mechanisms and effector repertoire.</title>
        <authorList>
            <person name="Levesque C.A."/>
            <person name="Brouwer H."/>
            <person name="Cano L."/>
            <person name="Hamilton J.P."/>
            <person name="Holt C."/>
            <person name="Huitema E."/>
            <person name="Raffaele S."/>
            <person name="Robideau G.P."/>
            <person name="Thines M."/>
            <person name="Win J."/>
            <person name="Zerillo M.M."/>
            <person name="Beakes G.W."/>
            <person name="Boore J.L."/>
            <person name="Busam D."/>
            <person name="Dumas B."/>
            <person name="Ferriera S."/>
            <person name="Fuerstenberg S.I."/>
            <person name="Gachon C.M."/>
            <person name="Gaulin E."/>
            <person name="Govers F."/>
            <person name="Grenville-Briggs L."/>
            <person name="Horner N."/>
            <person name="Hostetler J."/>
            <person name="Jiang R.H."/>
            <person name="Johnson J."/>
            <person name="Krajaejun T."/>
            <person name="Lin H."/>
            <person name="Meijer H.J."/>
            <person name="Moore B."/>
            <person name="Morris P."/>
            <person name="Phuntmart V."/>
            <person name="Puiu D."/>
            <person name="Shetty J."/>
            <person name="Stajich J.E."/>
            <person name="Tripathy S."/>
            <person name="Wawra S."/>
            <person name="van West P."/>
            <person name="Whitty B.R."/>
            <person name="Coutinho P.M."/>
            <person name="Henrissat B."/>
            <person name="Martin F."/>
            <person name="Thomas P.D."/>
            <person name="Tyler B.M."/>
            <person name="De Vries R.P."/>
            <person name="Kamoun S."/>
            <person name="Yandell M."/>
            <person name="Tisserat N."/>
            <person name="Buell C.R."/>
        </authorList>
    </citation>
    <scope>NUCLEOTIDE SEQUENCE</scope>
    <source>
        <strain evidence="4">DAOM:BR144</strain>
    </source>
</reference>
<dbReference type="HOGENOM" id="CLU_109462_0_1_1"/>
<dbReference type="GO" id="GO:0005759">
    <property type="term" value="C:mitochondrial matrix"/>
    <property type="evidence" value="ECO:0007669"/>
    <property type="project" value="TreeGrafter"/>
</dbReference>
<dbReference type="InterPro" id="IPR002634">
    <property type="entry name" value="BolA"/>
</dbReference>
<keyword evidence="4" id="KW-1185">Reference proteome</keyword>
<proteinExistence type="inferred from homology"/>
<dbReference type="eggNOG" id="KOG3348">
    <property type="taxonomic scope" value="Eukaryota"/>
</dbReference>
<dbReference type="InParanoid" id="K3WXP7"/>
<organism evidence="3 4">
    <name type="scientific">Globisporangium ultimum (strain ATCC 200006 / CBS 805.95 / DAOM BR144)</name>
    <name type="common">Pythium ultimum</name>
    <dbReference type="NCBI Taxonomy" id="431595"/>
    <lineage>
        <taxon>Eukaryota</taxon>
        <taxon>Sar</taxon>
        <taxon>Stramenopiles</taxon>
        <taxon>Oomycota</taxon>
        <taxon>Peronosporomycetes</taxon>
        <taxon>Pythiales</taxon>
        <taxon>Pythiaceae</taxon>
        <taxon>Globisporangium</taxon>
    </lineage>
</organism>
<dbReference type="Pfam" id="PF01722">
    <property type="entry name" value="BolA"/>
    <property type="match status" value="1"/>
</dbReference>
<dbReference type="PANTHER" id="PTHR46188:SF1">
    <property type="entry name" value="BOLA-LIKE PROTEIN 3"/>
    <property type="match status" value="1"/>
</dbReference>
<evidence type="ECO:0000313" key="4">
    <source>
        <dbReference type="Proteomes" id="UP000019132"/>
    </source>
</evidence>
<dbReference type="PANTHER" id="PTHR46188">
    <property type="entry name" value="BOLA-LIKE PROTEIN 3"/>
    <property type="match status" value="1"/>
</dbReference>